<evidence type="ECO:0000313" key="2">
    <source>
        <dbReference type="Proteomes" id="UP000092444"/>
    </source>
</evidence>
<reference evidence="1" key="1">
    <citation type="submission" date="2020-05" db="UniProtKB">
        <authorList>
            <consortium name="EnsemblMetazoa"/>
        </authorList>
    </citation>
    <scope>IDENTIFICATION</scope>
    <source>
        <strain evidence="1">Yale</strain>
    </source>
</reference>
<keyword evidence="2" id="KW-1185">Reference proteome</keyword>
<name>A0A1B0FEB5_GLOMM</name>
<accession>A0A1B0FEB5</accession>
<protein>
    <submittedName>
        <fullName evidence="1">Uncharacterized protein</fullName>
    </submittedName>
</protein>
<dbReference type="AlphaFoldDB" id="A0A1B0FEB5"/>
<dbReference type="EnsemblMetazoa" id="GMOY001931-RA">
    <property type="protein sequence ID" value="GMOY001931-PA"/>
    <property type="gene ID" value="GMOY001931"/>
</dbReference>
<organism evidence="1 2">
    <name type="scientific">Glossina morsitans morsitans</name>
    <name type="common">Savannah tsetse fly</name>
    <dbReference type="NCBI Taxonomy" id="37546"/>
    <lineage>
        <taxon>Eukaryota</taxon>
        <taxon>Metazoa</taxon>
        <taxon>Ecdysozoa</taxon>
        <taxon>Arthropoda</taxon>
        <taxon>Hexapoda</taxon>
        <taxon>Insecta</taxon>
        <taxon>Pterygota</taxon>
        <taxon>Neoptera</taxon>
        <taxon>Endopterygota</taxon>
        <taxon>Diptera</taxon>
        <taxon>Brachycera</taxon>
        <taxon>Muscomorpha</taxon>
        <taxon>Hippoboscoidea</taxon>
        <taxon>Glossinidae</taxon>
        <taxon>Glossina</taxon>
    </lineage>
</organism>
<dbReference type="EMBL" id="CCAG010014786">
    <property type="status" value="NOT_ANNOTATED_CDS"/>
    <property type="molecule type" value="Genomic_DNA"/>
</dbReference>
<evidence type="ECO:0000313" key="1">
    <source>
        <dbReference type="EnsemblMetazoa" id="GMOY001931-PA"/>
    </source>
</evidence>
<dbReference type="Proteomes" id="UP000092444">
    <property type="component" value="Unassembled WGS sequence"/>
</dbReference>
<sequence>MVYRCSNKKLKSCNAVNIPTKGNSNSLFGTGPTSCPWISFTNKGPLERVISFHQHSFFKSKMLWKSENALSLHDHNAELTKYDTMLVKDGRFVGDAARSTAMLQ</sequence>
<dbReference type="VEuPathDB" id="VectorBase:GMOY001931"/>
<proteinExistence type="predicted"/>